<evidence type="ECO:0000313" key="1">
    <source>
        <dbReference type="EMBL" id="CAK9272976.1"/>
    </source>
</evidence>
<keyword evidence="2" id="KW-1185">Reference proteome</keyword>
<name>A0ABP0X1I5_9BRYO</name>
<sequence>MNNNEHLHQLQHRCSGIHKRNRSLDRFFKKEDKRREAVAIAQRVDEYGGVWLEVLDEQEASNDEHIGKCSLVELVKSTGALLSDGMGWQPDLGTQQRMEVCRISESFNSTASSRTLCCSFSTTTWIP</sequence>
<gene>
    <name evidence="1" type="ORF">CSSPJE1EN1_LOCUS18454</name>
</gene>
<evidence type="ECO:0000313" key="2">
    <source>
        <dbReference type="Proteomes" id="UP001497444"/>
    </source>
</evidence>
<dbReference type="EMBL" id="OZ020100">
    <property type="protein sequence ID" value="CAK9272976.1"/>
    <property type="molecule type" value="Genomic_DNA"/>
</dbReference>
<protein>
    <submittedName>
        <fullName evidence="1">Uncharacterized protein</fullName>
    </submittedName>
</protein>
<reference evidence="1" key="1">
    <citation type="submission" date="2024-02" db="EMBL/GenBank/DDBJ databases">
        <authorList>
            <consortium name="ELIXIR-Norway"/>
            <consortium name="Elixir Norway"/>
        </authorList>
    </citation>
    <scope>NUCLEOTIDE SEQUENCE</scope>
</reference>
<accession>A0ABP0X1I5</accession>
<organism evidence="1 2">
    <name type="scientific">Sphagnum jensenii</name>
    <dbReference type="NCBI Taxonomy" id="128206"/>
    <lineage>
        <taxon>Eukaryota</taxon>
        <taxon>Viridiplantae</taxon>
        <taxon>Streptophyta</taxon>
        <taxon>Embryophyta</taxon>
        <taxon>Bryophyta</taxon>
        <taxon>Sphagnophytina</taxon>
        <taxon>Sphagnopsida</taxon>
        <taxon>Sphagnales</taxon>
        <taxon>Sphagnaceae</taxon>
        <taxon>Sphagnum</taxon>
    </lineage>
</organism>
<proteinExistence type="predicted"/>
<dbReference type="Proteomes" id="UP001497444">
    <property type="component" value="Chromosome 5"/>
</dbReference>